<protein>
    <submittedName>
        <fullName evidence="1">Uncharacterized protein</fullName>
    </submittedName>
</protein>
<evidence type="ECO:0000313" key="1">
    <source>
        <dbReference type="EMBL" id="MFM0102000.1"/>
    </source>
</evidence>
<reference evidence="1 2" key="1">
    <citation type="journal article" date="2024" name="Chem. Sci.">
        <title>Discovery of megapolipeptins by genome mining of a Burkholderiales bacteria collection.</title>
        <authorList>
            <person name="Paulo B.S."/>
            <person name="Recchia M.J.J."/>
            <person name="Lee S."/>
            <person name="Fergusson C.H."/>
            <person name="Romanowski S.B."/>
            <person name="Hernandez A."/>
            <person name="Krull N."/>
            <person name="Liu D.Y."/>
            <person name="Cavanagh H."/>
            <person name="Bos A."/>
            <person name="Gray C.A."/>
            <person name="Murphy B.T."/>
            <person name="Linington R.G."/>
            <person name="Eustaquio A.S."/>
        </authorList>
    </citation>
    <scope>NUCLEOTIDE SEQUENCE [LARGE SCALE GENOMIC DNA]</scope>
    <source>
        <strain evidence="1 2">RL18-126-BIB-B</strain>
    </source>
</reference>
<sequence length="521" mass="56763">MPLAPFKDMGSAGLNRDVYAPDTQPSEWTAGRNLRFRDGYAEKMQGHASIYGAPQVPPYAVFPTNGTAGRYWVYCGLQKVYAVQNTTHTDITRQTSGADVPYTGTTANKWNGGVLTGVLFLNNGVDVPQFWGGNPATPMANLTAWPAGYTCKVLRPFRNFLMALNVTNNGAPYPTMVKWSTEADPGTLPVTWDVTDGTHDAGQVDLADTPDVIVDGLSLGQNFIVYKEGSTWLAQYSGQPYIFNFMPLSKQAGALAQNCAVEFPGGHAVLTQGDIVVVDFAGNVTSIADARVRKYLFNSIDSTNYGNSFAVANLRRNEIWFCVPKIGATWPNMAMVWNWKSNTWGTRDLPNISHANSGVIVYAQGNSWQVQTTPWNLETKAWGQNEYTQATPRLVMASATDNLIYLADVGETFGAATMTANCEKTGITFDAPERMKLVTEVRPIIDAPAGTVVNVYVAGQTDAEAPITWSGPFPFTVGTSLKVDTMSAPAARYVGVKFETTAICTWRVKQFTVNAQMMGLY</sequence>
<evidence type="ECO:0000313" key="2">
    <source>
        <dbReference type="Proteomes" id="UP001629235"/>
    </source>
</evidence>
<dbReference type="EMBL" id="JAQQDW010000001">
    <property type="protein sequence ID" value="MFM0102000.1"/>
    <property type="molecule type" value="Genomic_DNA"/>
</dbReference>
<name>A0ACC7N4I1_9BURK</name>
<organism evidence="1 2">
    <name type="scientific">Paraburkholderia rhynchosiae</name>
    <dbReference type="NCBI Taxonomy" id="487049"/>
    <lineage>
        <taxon>Bacteria</taxon>
        <taxon>Pseudomonadati</taxon>
        <taxon>Pseudomonadota</taxon>
        <taxon>Betaproteobacteria</taxon>
        <taxon>Burkholderiales</taxon>
        <taxon>Burkholderiaceae</taxon>
        <taxon>Paraburkholderia</taxon>
    </lineage>
</organism>
<accession>A0ACC7N4I1</accession>
<gene>
    <name evidence="1" type="ORF">PQR01_00430</name>
</gene>
<proteinExistence type="predicted"/>
<dbReference type="Proteomes" id="UP001629235">
    <property type="component" value="Unassembled WGS sequence"/>
</dbReference>
<comment type="caution">
    <text evidence="1">The sequence shown here is derived from an EMBL/GenBank/DDBJ whole genome shotgun (WGS) entry which is preliminary data.</text>
</comment>
<keyword evidence="2" id="KW-1185">Reference proteome</keyword>